<dbReference type="SUPFAM" id="SSF48452">
    <property type="entry name" value="TPR-like"/>
    <property type="match status" value="1"/>
</dbReference>
<protein>
    <recommendedName>
        <fullName evidence="3">Nephrocystin 3-like N-terminal domain-containing protein</fullName>
    </recommendedName>
</protein>
<proteinExistence type="predicted"/>
<evidence type="ECO:0000259" key="3">
    <source>
        <dbReference type="Pfam" id="PF24883"/>
    </source>
</evidence>
<dbReference type="PANTHER" id="PTHR10039:SF9">
    <property type="entry name" value="NACHT DOMAIN PROTEIN (AFU_ORTHOLOGUE AFUA_2G01760)"/>
    <property type="match status" value="1"/>
</dbReference>
<dbReference type="InterPro" id="IPR056884">
    <property type="entry name" value="NPHP3-like_N"/>
</dbReference>
<dbReference type="InterPro" id="IPR027417">
    <property type="entry name" value="P-loop_NTPase"/>
</dbReference>
<gene>
    <name evidence="4" type="ORF">GJ744_008921</name>
</gene>
<evidence type="ECO:0000256" key="2">
    <source>
        <dbReference type="SAM" id="MobiDB-lite"/>
    </source>
</evidence>
<organism evidence="4 5">
    <name type="scientific">Endocarpon pusillum</name>
    <dbReference type="NCBI Taxonomy" id="364733"/>
    <lineage>
        <taxon>Eukaryota</taxon>
        <taxon>Fungi</taxon>
        <taxon>Dikarya</taxon>
        <taxon>Ascomycota</taxon>
        <taxon>Pezizomycotina</taxon>
        <taxon>Eurotiomycetes</taxon>
        <taxon>Chaetothyriomycetidae</taxon>
        <taxon>Verrucariales</taxon>
        <taxon>Verrucariaceae</taxon>
        <taxon>Endocarpon</taxon>
    </lineage>
</organism>
<evidence type="ECO:0000313" key="5">
    <source>
        <dbReference type="Proteomes" id="UP000606974"/>
    </source>
</evidence>
<dbReference type="Pfam" id="PF24883">
    <property type="entry name" value="NPHP3_N"/>
    <property type="match status" value="1"/>
</dbReference>
<comment type="caution">
    <text evidence="4">The sequence shown here is derived from an EMBL/GenBank/DDBJ whole genome shotgun (WGS) entry which is preliminary data.</text>
</comment>
<dbReference type="EMBL" id="JAACFV010000005">
    <property type="protein sequence ID" value="KAF7513627.1"/>
    <property type="molecule type" value="Genomic_DNA"/>
</dbReference>
<dbReference type="PANTHER" id="PTHR10039">
    <property type="entry name" value="AMELOGENIN"/>
    <property type="match status" value="1"/>
</dbReference>
<dbReference type="Proteomes" id="UP000606974">
    <property type="component" value="Unassembled WGS sequence"/>
</dbReference>
<evidence type="ECO:0000256" key="1">
    <source>
        <dbReference type="ARBA" id="ARBA00022737"/>
    </source>
</evidence>
<feature type="compositionally biased region" description="Basic and acidic residues" evidence="2">
    <location>
        <begin position="2153"/>
        <end position="2162"/>
    </location>
</feature>
<reference evidence="4" key="1">
    <citation type="submission" date="2020-02" db="EMBL/GenBank/DDBJ databases">
        <authorList>
            <person name="Palmer J.M."/>
        </authorList>
    </citation>
    <scope>NUCLEOTIDE SEQUENCE</scope>
    <source>
        <strain evidence="4">EPUS1.4</strain>
        <tissue evidence="4">Thallus</tissue>
    </source>
</reference>
<feature type="region of interest" description="Disordered" evidence="2">
    <location>
        <begin position="2071"/>
        <end position="2095"/>
    </location>
</feature>
<dbReference type="Gene3D" id="1.25.40.10">
    <property type="entry name" value="Tetratricopeptide repeat domain"/>
    <property type="match status" value="2"/>
</dbReference>
<dbReference type="OrthoDB" id="2546325at2759"/>
<feature type="domain" description="Nephrocystin 3-like N-terminal" evidence="3">
    <location>
        <begin position="342"/>
        <end position="510"/>
    </location>
</feature>
<feature type="region of interest" description="Disordered" evidence="2">
    <location>
        <begin position="1"/>
        <end position="33"/>
    </location>
</feature>
<dbReference type="Gene3D" id="3.40.50.300">
    <property type="entry name" value="P-loop containing nucleotide triphosphate hydrolases"/>
    <property type="match status" value="1"/>
</dbReference>
<feature type="region of interest" description="Disordered" evidence="2">
    <location>
        <begin position="65"/>
        <end position="88"/>
    </location>
</feature>
<dbReference type="InterPro" id="IPR011990">
    <property type="entry name" value="TPR-like_helical_dom_sf"/>
</dbReference>
<keyword evidence="5" id="KW-1185">Reference proteome</keyword>
<name>A0A8H7E8X3_9EURO</name>
<evidence type="ECO:0000313" key="4">
    <source>
        <dbReference type="EMBL" id="KAF7513627.1"/>
    </source>
</evidence>
<accession>A0A8H7E8X3</accession>
<sequence length="2172" mass="247793">MLGLRASPLTRKSSDRPPNGPMNAASEGRLNHSMADNTAVVNGSYELDDPPMKTTQPMEAQSYMPKHGDGLSNSTSEFREGQSEFGNTHRRLKNTMSSGDRQVTTLGETVLSTCSTFITEFDNVDESCIHNMTIERFLDYVERQRLTYMPHRGSRWDKVLKWTEYFAFQISGYAKAIESFVLDSDIAAKLIWTACRALLELGPDNAQALEVTFGVFYQLGQSISLLLRHNNVLYANSHGHAEVASLFDELLTLVREVSIHYRMALIKNSSAEVSLDFNKLFGHRMKDFSRRKAHIVETMWGSGEGSATKVRTFRKWLSSPDRNLQKFFHSRDFAPSPREEYTCEWFQSHLLAFSRSKEDVLAISGPAGSGKSTLCGWIIERLQRPLGKKTHEMLTCHIEADVLGETTSYAIAKRLVLQLLEKDIGDQHLLREIEKAYNIATSANASRLEAAIWKCLDIGLNQFKTTGNVMIVVDGLDNIKGGEQAAKDVANHLGSLASKHNSVQLIILSRIVVVPTTGRTQKFKINPDYTHDDLRCVIDHALTEIKYFRDQNDHAREALVEKLLHAANGNFLWGVLTAVSLKQETSRDNFMKAVEAAKQSPKSLDETIAKLVDRLDLARSDASLLLSWMLVAERPLAIAEVKCLLQTDLQKKLSVERKSDVKHDISVALGPLAVIQHDFLRFRHSAIQSHLAKVQAEGKKLLSYPAAESDLTMRLLLYCKFNLTERPELAFGIEDRTEVESLWGKHALLEYAVRNWTLHFRRCSMYQAAGPLPISTEFKALFPTSPQLAILEWACWGLETSGSDAIQTHELALRVRELVLGEKHESVIQTLIICGSIYRKISKSHESAACFYRASRLGQLVLRKNHAVTVTCTTTFLAITETLTITTRTELVTRKEEMLRFIIDVYRHQYSRTHDLVIRYYKMLAQLYVDIKEEHNAETVWRELREIIIVRFGKGSEEEISISEQLTIVLKRRDTKKDVVEYERGIFDIAMELEVWDIRRIKLTIDLAVSYEARGELLMAEELYIMLWRRLTDRCHQFHHHHGVEIHISTIDIVLEYVRFLRRCHRHEEASNVLICIWTEYEEYDFESETIFLRLKMIGELMRIVGLLSVAVKVFKKCWGWFRAHGKHEHTTSCEIQISETIEEIITTTTTTTTTTTATTTETVIKEVFESTLSRSSVTSETIMICKSLISYYMKLEEWAQAIEVTTRSLRLVWRSFISGGGVIALPKDFGAGAMDIALRLALCHHRSHHFHEAEEMYIRVYRACRNSCQIHDERMIKCSGVLISFYEEHRHWRKVIEIYQELLAEYREHLGADHTLTVRTLYVLGSLCADHGHGEAYKYYEEIIATLNRDSHVCHADALAAMFHICHYHYEAGHWRKLKGVCKILWETWKGHHQGHATFTVDFVEVLYFRYRYVLETHEQCDYSVLRELTIEYRTLCIETFGAAVAVAIKASIELAQLCMRSEKYIHEAISIYEEVLSQTKSTTTTTTTSTVISTTTITSVKERLTTAYISVCSHSSVSSETIERAITVIHARYESLILTLGWSHTETLTCLRELVILKMRLKSQESRTAVEHILLEATVGVIKEERKSRALHEAGRMLANIYLSCGLVEQGLDVIQEVRLQIITGTVPSQGKLRIKLDKSGGKVAFVFLVTFELVIRQQISISYSEIMADYLTEFILYETYTHSIHSKADIESILVHTGRLRAFLISHSRKAQVKIVEQQSVELFLKKWPIKARREVILIFHIGLLEEFGKHETRKVSITEAACISSINQVKLLLQQDRVQEAYEVALCGTEFANNLRAYHQLQNVPYGFKLSALMAGRGLDKPLDAGIEPKLRENMLELSRGIIREVLQACKDSKLDFVRFKLRELNDLVGLLGEQHNFVDLEWILDLLWRSREVQKNWNSEDIVDVGRRLVQVRFLNNRQSQATQLCEDICYNLRRAWGSLDPKTLEMSVLLSQLYTSQGHYREAQGVHENILRLVVEGDDGDDRTLDTMSSEAVRQHVELLKQSFLRLKGWNKSKNVYRELMDELINMPAYKSDPEWKKVAHIDQWNTKEAPSETLGKFVPPPTWEFATKQNPSGNGEVRPAPRRSGMGVKRVTSNWGIGLIDRFLNGGHDREQVNGKRNGDGDGDGLMSNSVKSLVLEKSMLDGEDEEKKEAKEAGGSDGIGSSTA</sequence>
<feature type="compositionally biased region" description="Basic and acidic residues" evidence="2">
    <location>
        <begin position="2114"/>
        <end position="2127"/>
    </location>
</feature>
<feature type="region of interest" description="Disordered" evidence="2">
    <location>
        <begin position="2114"/>
        <end position="2172"/>
    </location>
</feature>
<dbReference type="SUPFAM" id="SSF52540">
    <property type="entry name" value="P-loop containing nucleoside triphosphate hydrolases"/>
    <property type="match status" value="1"/>
</dbReference>
<keyword evidence="1" id="KW-0677">Repeat</keyword>